<reference evidence="2 3" key="1">
    <citation type="submission" date="2021-06" db="EMBL/GenBank/DDBJ databases">
        <authorList>
            <person name="Palmer J.M."/>
        </authorList>
    </citation>
    <scope>NUCLEOTIDE SEQUENCE [LARGE SCALE GENOMIC DNA]</scope>
    <source>
        <strain evidence="2 3">MEX-2019</strain>
        <tissue evidence="2">Muscle</tissue>
    </source>
</reference>
<feature type="region of interest" description="Disordered" evidence="1">
    <location>
        <begin position="156"/>
        <end position="177"/>
    </location>
</feature>
<accession>A0AAV9QWC1</accession>
<evidence type="ECO:0000313" key="3">
    <source>
        <dbReference type="Proteomes" id="UP001311232"/>
    </source>
</evidence>
<protein>
    <submittedName>
        <fullName evidence="2">Uncharacterized protein</fullName>
    </submittedName>
</protein>
<keyword evidence="3" id="KW-1185">Reference proteome</keyword>
<feature type="region of interest" description="Disordered" evidence="1">
    <location>
        <begin position="50"/>
        <end position="88"/>
    </location>
</feature>
<comment type="caution">
    <text evidence="2">The sequence shown here is derived from an EMBL/GenBank/DDBJ whole genome shotgun (WGS) entry which is preliminary data.</text>
</comment>
<dbReference type="EMBL" id="JAHHUM010002706">
    <property type="protein sequence ID" value="KAK5601188.1"/>
    <property type="molecule type" value="Genomic_DNA"/>
</dbReference>
<sequence>MTQHSYESSNERRMPEPWGISGDPAFSPVVGGDGENFERFQTGTVAFGVGAGQNFSSPPPPHGHRRHHQLSMPAAATEPSTTAASEVPSPLNQVSRGFNRGQVVMALCQHLLSSCSLPRQWLELARSGHHLHSPPTSKNPATASVPVIESQTDLYAPASDNGSVRPTATAPASSSSAGNDTIVKAFQLLLLPLRILPPKVSPTSQLLPLTVADLKTGYPQVPLCSVVNLQGTSTANVDLQGSRDSATANPQTGFSLGSQCTAATASLLGSYSPALILQTLYGNSQ</sequence>
<feature type="compositionally biased region" description="Low complexity" evidence="1">
    <location>
        <begin position="73"/>
        <end position="86"/>
    </location>
</feature>
<organism evidence="2 3">
    <name type="scientific">Crenichthys baileyi</name>
    <name type="common">White River springfish</name>
    <dbReference type="NCBI Taxonomy" id="28760"/>
    <lineage>
        <taxon>Eukaryota</taxon>
        <taxon>Metazoa</taxon>
        <taxon>Chordata</taxon>
        <taxon>Craniata</taxon>
        <taxon>Vertebrata</taxon>
        <taxon>Euteleostomi</taxon>
        <taxon>Actinopterygii</taxon>
        <taxon>Neopterygii</taxon>
        <taxon>Teleostei</taxon>
        <taxon>Neoteleostei</taxon>
        <taxon>Acanthomorphata</taxon>
        <taxon>Ovalentaria</taxon>
        <taxon>Atherinomorphae</taxon>
        <taxon>Cyprinodontiformes</taxon>
        <taxon>Goodeidae</taxon>
        <taxon>Crenichthys</taxon>
    </lineage>
</organism>
<evidence type="ECO:0000256" key="1">
    <source>
        <dbReference type="SAM" id="MobiDB-lite"/>
    </source>
</evidence>
<feature type="compositionally biased region" description="Low complexity" evidence="1">
    <location>
        <begin position="166"/>
        <end position="177"/>
    </location>
</feature>
<evidence type="ECO:0000313" key="2">
    <source>
        <dbReference type="EMBL" id="KAK5601188.1"/>
    </source>
</evidence>
<feature type="region of interest" description="Disordered" evidence="1">
    <location>
        <begin position="1"/>
        <end position="27"/>
    </location>
</feature>
<gene>
    <name evidence="2" type="ORF">CRENBAI_002986</name>
</gene>
<dbReference type="Proteomes" id="UP001311232">
    <property type="component" value="Unassembled WGS sequence"/>
</dbReference>
<name>A0AAV9QWC1_9TELE</name>
<dbReference type="AlphaFoldDB" id="A0AAV9QWC1"/>
<proteinExistence type="predicted"/>